<dbReference type="PANTHER" id="PTHR43637">
    <property type="entry name" value="UPF0273 PROTEIN TM_0370"/>
    <property type="match status" value="1"/>
</dbReference>
<dbReference type="Gene3D" id="3.40.50.300">
    <property type="entry name" value="P-loop containing nucleotide triphosphate hydrolases"/>
    <property type="match status" value="2"/>
</dbReference>
<organism evidence="3 4">
    <name type="scientific">Pyrobaculum ferrireducens</name>
    <dbReference type="NCBI Taxonomy" id="1104324"/>
    <lineage>
        <taxon>Archaea</taxon>
        <taxon>Thermoproteota</taxon>
        <taxon>Thermoprotei</taxon>
        <taxon>Thermoproteales</taxon>
        <taxon>Thermoproteaceae</taxon>
        <taxon>Pyrobaculum</taxon>
    </lineage>
</organism>
<dbReference type="KEGG" id="pyr:P186_1738"/>
<proteinExistence type="predicted"/>
<gene>
    <name evidence="3" type="ORF">P186_1738</name>
</gene>
<evidence type="ECO:0000313" key="3">
    <source>
        <dbReference type="EMBL" id="AET33148.1"/>
    </source>
</evidence>
<dbReference type="HOGENOM" id="CLU_668382_0_0_2"/>
<keyword evidence="1" id="KW-0547">Nucleotide-binding</keyword>
<dbReference type="GO" id="GO:0005524">
    <property type="term" value="F:ATP binding"/>
    <property type="evidence" value="ECO:0007669"/>
    <property type="project" value="UniProtKB-KW"/>
</dbReference>
<keyword evidence="4" id="KW-1185">Reference proteome</keyword>
<dbReference type="InterPro" id="IPR027417">
    <property type="entry name" value="P-loop_NTPase"/>
</dbReference>
<evidence type="ECO:0000256" key="1">
    <source>
        <dbReference type="ARBA" id="ARBA00022741"/>
    </source>
</evidence>
<dbReference type="BioCyc" id="PSP1104324:GJSN-1704-MONOMER"/>
<dbReference type="Proteomes" id="UP000005867">
    <property type="component" value="Chromosome"/>
</dbReference>
<evidence type="ECO:0008006" key="5">
    <source>
        <dbReference type="Google" id="ProtNLM"/>
    </source>
</evidence>
<name>G7VGP8_9CREN</name>
<reference evidence="3 4" key="1">
    <citation type="journal article" date="2012" name="J. Bacteriol.">
        <title>Complete genome sequence of strain 1860, a crenarchaeon of the genus pyrobaculum able to grow with various electron acceptors.</title>
        <authorList>
            <person name="Mardanov A.V."/>
            <person name="Gumerov V.M."/>
            <person name="Slobodkina G.B."/>
            <person name="Beletsky A.V."/>
            <person name="Bonch-Osmolovskaya E.A."/>
            <person name="Ravin N.V."/>
            <person name="Skryabin K.G."/>
        </authorList>
    </citation>
    <scope>NUCLEOTIDE SEQUENCE [LARGE SCALE GENOMIC DNA]</scope>
    <source>
        <strain evidence="3 4">1860</strain>
    </source>
</reference>
<protein>
    <recommendedName>
        <fullName evidence="5">Recombinase RecA</fullName>
    </recommendedName>
</protein>
<dbReference type="SUPFAM" id="SSF52540">
    <property type="entry name" value="P-loop containing nucleoside triphosphate hydrolases"/>
    <property type="match status" value="2"/>
</dbReference>
<evidence type="ECO:0000256" key="2">
    <source>
        <dbReference type="ARBA" id="ARBA00022840"/>
    </source>
</evidence>
<dbReference type="EMBL" id="CP003098">
    <property type="protein sequence ID" value="AET33148.1"/>
    <property type="molecule type" value="Genomic_DNA"/>
</dbReference>
<sequence>MLYFYVSAGCNLEELFSEGVIVVKGLPGAGKTLLVAKAVSRFRKATWFTFYETEERLRRYLASVGTTPPAYIFDMVTTGEKAVVEYIVEKVAQLRPDVVVVDGVNAIAGEGERELVHAVFYHGISRESPVIFIKEGVEVTPADYIADVIIEVEHQVYESGASIRYVKLLKTRGKPLKYAKLPFVITESGPFVITPIEKSKELPSDRLTTGAPEIDEAIGGGVWRGTLVAVVGPPDGLASKLMVLTAAELARRGSRVLYHHHKVAPTFTKFAESLGVRWQVPNIEWFYHPVVEHKSLTWWFKSAEMVNRGRFDVHFADQYEQVVSSTGPELLVEAARLYQSLVNYPTTTVLVFNSYDAWDSASLYLGSLVDYVFKFRHGELEAHTPESPVPIRFQFKIDEQRRRVVYTRM</sequence>
<evidence type="ECO:0000313" key="4">
    <source>
        <dbReference type="Proteomes" id="UP000005867"/>
    </source>
</evidence>
<dbReference type="AlphaFoldDB" id="G7VGP8"/>
<dbReference type="STRING" id="1104324.P186_1738"/>
<dbReference type="eggNOG" id="arCOG01174">
    <property type="taxonomic scope" value="Archaea"/>
</dbReference>
<dbReference type="PANTHER" id="PTHR43637:SF1">
    <property type="entry name" value="UPF0273 PROTEIN TM_0370"/>
    <property type="match status" value="1"/>
</dbReference>
<keyword evidence="2" id="KW-0067">ATP-binding</keyword>
<accession>G7VGP8</accession>